<comment type="caution">
    <text evidence="1">The sequence shown here is derived from an EMBL/GenBank/DDBJ whole genome shotgun (WGS) entry which is preliminary data.</text>
</comment>
<organism evidence="1 2">
    <name type="scientific">Allacma fusca</name>
    <dbReference type="NCBI Taxonomy" id="39272"/>
    <lineage>
        <taxon>Eukaryota</taxon>
        <taxon>Metazoa</taxon>
        <taxon>Ecdysozoa</taxon>
        <taxon>Arthropoda</taxon>
        <taxon>Hexapoda</taxon>
        <taxon>Collembola</taxon>
        <taxon>Symphypleona</taxon>
        <taxon>Sminthuridae</taxon>
        <taxon>Allacma</taxon>
    </lineage>
</organism>
<name>A0A8J2K1X4_9HEXA</name>
<proteinExistence type="predicted"/>
<dbReference type="EMBL" id="CAJVCH010182280">
    <property type="protein sequence ID" value="CAG7729659.1"/>
    <property type="molecule type" value="Genomic_DNA"/>
</dbReference>
<sequence length="104" mass="11445">MTPPISGLGCHGTHNWFGFAPKVHKFLEWYLLQKTNSFGQTRPTYLWLRNGMAGSVDARRNERDEIRLMVTGADGTERDMVSGVTGRFVTGQAAKSGVTSVLDG</sequence>
<reference evidence="1" key="1">
    <citation type="submission" date="2021-06" db="EMBL/GenBank/DDBJ databases">
        <authorList>
            <person name="Hodson N. C."/>
            <person name="Mongue J. A."/>
            <person name="Jaron S. K."/>
        </authorList>
    </citation>
    <scope>NUCLEOTIDE SEQUENCE</scope>
</reference>
<keyword evidence="2" id="KW-1185">Reference proteome</keyword>
<accession>A0A8J2K1X4</accession>
<evidence type="ECO:0000313" key="2">
    <source>
        <dbReference type="Proteomes" id="UP000708208"/>
    </source>
</evidence>
<dbReference type="Proteomes" id="UP000708208">
    <property type="component" value="Unassembled WGS sequence"/>
</dbReference>
<gene>
    <name evidence="1" type="ORF">AFUS01_LOCUS18357</name>
</gene>
<protein>
    <submittedName>
        <fullName evidence="1">Uncharacterized protein</fullName>
    </submittedName>
</protein>
<evidence type="ECO:0000313" key="1">
    <source>
        <dbReference type="EMBL" id="CAG7729659.1"/>
    </source>
</evidence>
<dbReference type="AlphaFoldDB" id="A0A8J2K1X4"/>